<gene>
    <name evidence="2" type="ORF">HKD39_03400</name>
</gene>
<dbReference type="Gene3D" id="2.60.40.1180">
    <property type="entry name" value="Golgi alpha-mannosidase II"/>
    <property type="match status" value="1"/>
</dbReference>
<evidence type="ECO:0000313" key="3">
    <source>
        <dbReference type="Proteomes" id="UP000562984"/>
    </source>
</evidence>
<dbReference type="Gene3D" id="3.20.20.80">
    <property type="entry name" value="Glycosidases"/>
    <property type="match status" value="1"/>
</dbReference>
<organism evidence="2 3">
    <name type="scientific">Nakamurella aerolata</name>
    <dbReference type="NCBI Taxonomy" id="1656892"/>
    <lineage>
        <taxon>Bacteria</taxon>
        <taxon>Bacillati</taxon>
        <taxon>Actinomycetota</taxon>
        <taxon>Actinomycetes</taxon>
        <taxon>Nakamurellales</taxon>
        <taxon>Nakamurellaceae</taxon>
        <taxon>Nakamurella</taxon>
    </lineage>
</organism>
<accession>A0A849A5W7</accession>
<dbReference type="InterPro" id="IPR017853">
    <property type="entry name" value="GH"/>
</dbReference>
<evidence type="ECO:0000256" key="1">
    <source>
        <dbReference type="ARBA" id="ARBA00022729"/>
    </source>
</evidence>
<dbReference type="AlphaFoldDB" id="A0A849A5W7"/>
<dbReference type="SUPFAM" id="SSF51445">
    <property type="entry name" value="(Trans)glycosidases"/>
    <property type="match status" value="1"/>
</dbReference>
<dbReference type="RefSeq" id="WP_171198468.1">
    <property type="nucleotide sequence ID" value="NZ_JABEND010000002.1"/>
</dbReference>
<dbReference type="Pfam" id="PF13199">
    <property type="entry name" value="Glyco_hydro_66"/>
    <property type="match status" value="1"/>
</dbReference>
<protein>
    <recommendedName>
        <fullName evidence="4">Dextranase</fullName>
    </recommendedName>
</protein>
<comment type="caution">
    <text evidence="2">The sequence shown here is derived from an EMBL/GenBank/DDBJ whole genome shotgun (WGS) entry which is preliminary data.</text>
</comment>
<evidence type="ECO:0008006" key="4">
    <source>
        <dbReference type="Google" id="ProtNLM"/>
    </source>
</evidence>
<keyword evidence="1" id="KW-0732">Signal</keyword>
<proteinExistence type="predicted"/>
<reference evidence="2 3" key="1">
    <citation type="submission" date="2020-05" db="EMBL/GenBank/DDBJ databases">
        <title>Nakamurella sp. DB0629 isolated from air conditioner.</title>
        <authorList>
            <person name="Kim D.H."/>
            <person name="Kim D.-U."/>
        </authorList>
    </citation>
    <scope>NUCLEOTIDE SEQUENCE [LARGE SCALE GENOMIC DNA]</scope>
    <source>
        <strain evidence="2 3">DB0629</strain>
    </source>
</reference>
<keyword evidence="3" id="KW-1185">Reference proteome</keyword>
<dbReference type="EMBL" id="JABEND010000002">
    <property type="protein sequence ID" value="NNG34783.1"/>
    <property type="molecule type" value="Genomic_DNA"/>
</dbReference>
<dbReference type="InterPro" id="IPR025092">
    <property type="entry name" value="Glyco_hydro_66"/>
</dbReference>
<dbReference type="InterPro" id="IPR013780">
    <property type="entry name" value="Glyco_hydro_b"/>
</dbReference>
<evidence type="ECO:0000313" key="2">
    <source>
        <dbReference type="EMBL" id="NNG34783.1"/>
    </source>
</evidence>
<name>A0A849A5W7_9ACTN</name>
<sequence>MTIPASPADPVLLPTMARFGPDEPVLIEVRGVRVDAELVTHALGETVGRQPVQPLTDIGVLPVGGYGIELVDASGVVLARTAVEVAPAGAPVQRYGFVASFPPGRRWDPVIDNVRRLHLTDIQCYDWAFRHADLVGGGEVYDDPLGQPISLDAVRDLIGRLAAAGSRAIGYAAVYAVGNQEWDDWRHAALLAADGNPYGLGDFLRIVDPAHEQWLAHLRADLSVAAELGFHGFHLDQYGYPKHAVRADGIAVDVAESFSTMIAVVRAELPDHRLIFNQVNDFPTWRTGAVEQDIVYVEPWAPSTTLQHLADIATSAAATAPGKPVVLAAYQHLYDDVDARIGDIATALTMATLGAHGATQLLAGEADRVLVDPYYVRNHIAEPSTTDLLARWYDFLVEHGELLFPAGPDVTRSMAGRYNDDLDVEYHDTPVSEHAAAGGVWRIIRRVGHRYVVHLINLTGQPDTDWDAARATPSDPGPGTLRVRRFGPGPLRVRAADPDRAPRLVDVAVTDDGGWSCAELPAPRIWQLVVVEPA</sequence>
<dbReference type="Proteomes" id="UP000562984">
    <property type="component" value="Unassembled WGS sequence"/>
</dbReference>